<dbReference type="RefSeq" id="WP_088592605.1">
    <property type="nucleotide sequence ID" value="NZ_CP022046.2"/>
</dbReference>
<proteinExistence type="predicted"/>
<dbReference type="InterPro" id="IPR013324">
    <property type="entry name" value="RNA_pol_sigma_r3/r4-like"/>
</dbReference>
<dbReference type="AlphaFoldDB" id="A0AAI8DK85"/>
<sequence>MPAITNKAEIMTFIDNYHKYDKPISYQETDIESFFDIDDDFMMSNADILHDQTTDERIQYNEIDSMIDQVTNDKEYFIFRLRALGKSYQEIGKFLNMSHEGVRKIYIKIFDRLL</sequence>
<evidence type="ECO:0000313" key="1">
    <source>
        <dbReference type="EMBL" id="ASE35347.1"/>
    </source>
</evidence>
<reference evidence="2" key="1">
    <citation type="submission" date="2017-06" db="EMBL/GenBank/DDBJ databases">
        <title>FDA dAtabase for Regulatory Grade micrObial Sequences (FDA-ARGOS): Supporting development and validation of Infectious Disease Dx tests.</title>
        <authorList>
            <person name="Goldberg B."/>
            <person name="Campos J."/>
            <person name="Tallon L."/>
            <person name="Sadzewicz L."/>
            <person name="Sengamalay N."/>
            <person name="Ott S."/>
            <person name="Godinez A."/>
            <person name="Nagaraj S."/>
            <person name="Vavikolanu K."/>
            <person name="Nadendla S."/>
            <person name="George J."/>
            <person name="Geyer C."/>
            <person name="Sichtig H."/>
        </authorList>
    </citation>
    <scope>NUCLEOTIDE SEQUENCE [LARGE SCALE GENOMIC DNA]</scope>
    <source>
        <strain evidence="2">FDAARGOS_285</strain>
    </source>
</reference>
<organism evidence="1 2">
    <name type="scientific">Mammaliicoccus sciuri</name>
    <name type="common">Staphylococcus sciuri</name>
    <dbReference type="NCBI Taxonomy" id="1296"/>
    <lineage>
        <taxon>Bacteria</taxon>
        <taxon>Bacillati</taxon>
        <taxon>Bacillota</taxon>
        <taxon>Bacilli</taxon>
        <taxon>Bacillales</taxon>
        <taxon>Staphylococcaceae</taxon>
        <taxon>Mammaliicoccus</taxon>
    </lineage>
</organism>
<dbReference type="KEGG" id="sscu:CEP64_12355"/>
<accession>A0AAI8DK85</accession>
<evidence type="ECO:0000313" key="2">
    <source>
        <dbReference type="Proteomes" id="UP000197058"/>
    </source>
</evidence>
<dbReference type="Proteomes" id="UP000197058">
    <property type="component" value="Chromosome"/>
</dbReference>
<protein>
    <recommendedName>
        <fullName evidence="3">RNA polymerase sigma-70 region 4 domain-containing protein</fullName>
    </recommendedName>
</protein>
<dbReference type="EMBL" id="CP022046">
    <property type="protein sequence ID" value="ASE35347.1"/>
    <property type="molecule type" value="Genomic_DNA"/>
</dbReference>
<name>A0AAI8DK85_MAMSC</name>
<gene>
    <name evidence="1" type="ORF">CEP64_12355</name>
</gene>
<evidence type="ECO:0008006" key="3">
    <source>
        <dbReference type="Google" id="ProtNLM"/>
    </source>
</evidence>
<dbReference type="SUPFAM" id="SSF88659">
    <property type="entry name" value="Sigma3 and sigma4 domains of RNA polymerase sigma factors"/>
    <property type="match status" value="1"/>
</dbReference>